<sequence length="153" mass="17063">MLCVSQSLEEDCVIFGNIITRIKIVGGDSVGVVTALTQNTRKILVLGEKNRTQNTRERFLVLGEKNSLFVDVVPVKDVQELLGLGSLIPHLLNRQRCATNRHVGPEKLPRSGCPRNSGFVWLVGMEMARKEMNAMEMARKEMNARARNGMGKE</sequence>
<dbReference type="Proteomes" id="UP000585474">
    <property type="component" value="Unassembled WGS sequence"/>
</dbReference>
<organism evidence="1 2">
    <name type="scientific">Actinidia rufa</name>
    <dbReference type="NCBI Taxonomy" id="165716"/>
    <lineage>
        <taxon>Eukaryota</taxon>
        <taxon>Viridiplantae</taxon>
        <taxon>Streptophyta</taxon>
        <taxon>Embryophyta</taxon>
        <taxon>Tracheophyta</taxon>
        <taxon>Spermatophyta</taxon>
        <taxon>Magnoliopsida</taxon>
        <taxon>eudicotyledons</taxon>
        <taxon>Gunneridae</taxon>
        <taxon>Pentapetalae</taxon>
        <taxon>asterids</taxon>
        <taxon>Ericales</taxon>
        <taxon>Actinidiaceae</taxon>
        <taxon>Actinidia</taxon>
    </lineage>
</organism>
<protein>
    <submittedName>
        <fullName evidence="1">Uncharacterized protein</fullName>
    </submittedName>
</protein>
<evidence type="ECO:0000313" key="1">
    <source>
        <dbReference type="EMBL" id="GFZ07087.1"/>
    </source>
</evidence>
<gene>
    <name evidence="1" type="ORF">Acr_19g0000240</name>
</gene>
<evidence type="ECO:0000313" key="2">
    <source>
        <dbReference type="Proteomes" id="UP000585474"/>
    </source>
</evidence>
<comment type="caution">
    <text evidence="1">The sequence shown here is derived from an EMBL/GenBank/DDBJ whole genome shotgun (WGS) entry which is preliminary data.</text>
</comment>
<reference evidence="1 2" key="1">
    <citation type="submission" date="2019-07" db="EMBL/GenBank/DDBJ databases">
        <title>De Novo Assembly of kiwifruit Actinidia rufa.</title>
        <authorList>
            <person name="Sugita-Konishi S."/>
            <person name="Sato K."/>
            <person name="Mori E."/>
            <person name="Abe Y."/>
            <person name="Kisaki G."/>
            <person name="Hamano K."/>
            <person name="Suezawa K."/>
            <person name="Otani M."/>
            <person name="Fukuda T."/>
            <person name="Manabe T."/>
            <person name="Gomi K."/>
            <person name="Tabuchi M."/>
            <person name="Akimitsu K."/>
            <person name="Kataoka I."/>
        </authorList>
    </citation>
    <scope>NUCLEOTIDE SEQUENCE [LARGE SCALE GENOMIC DNA]</scope>
    <source>
        <strain evidence="2">cv. Fuchu</strain>
    </source>
</reference>
<name>A0A7J0G8G0_9ERIC</name>
<accession>A0A7J0G8G0</accession>
<keyword evidence="2" id="KW-1185">Reference proteome</keyword>
<dbReference type="EMBL" id="BJWL01000019">
    <property type="protein sequence ID" value="GFZ07087.1"/>
    <property type="molecule type" value="Genomic_DNA"/>
</dbReference>
<dbReference type="AlphaFoldDB" id="A0A7J0G8G0"/>
<proteinExistence type="predicted"/>